<dbReference type="Gene3D" id="1.20.120.430">
    <property type="entry name" value="tRNA modification GTPase MnmE domain 2"/>
    <property type="match status" value="1"/>
</dbReference>
<name>A0A5C5ZNR8_9BACT</name>
<gene>
    <name evidence="2" type="primary">mnmE_3</name>
    <name evidence="2" type="ORF">Mal64_19020</name>
</gene>
<dbReference type="NCBIfam" id="TIGR00231">
    <property type="entry name" value="small_GTP"/>
    <property type="match status" value="1"/>
</dbReference>
<dbReference type="RefSeq" id="WP_146399465.1">
    <property type="nucleotide sequence ID" value="NZ_SJPQ01000002.1"/>
</dbReference>
<protein>
    <submittedName>
        <fullName evidence="2">tRNA modification GTPase MnmE</fullName>
        <ecNumber evidence="2">3.6.-.-</ecNumber>
    </submittedName>
</protein>
<keyword evidence="2" id="KW-0378">Hydrolase</keyword>
<dbReference type="PANTHER" id="PTHR42714">
    <property type="entry name" value="TRNA MODIFICATION GTPASE GTPBP3"/>
    <property type="match status" value="1"/>
</dbReference>
<dbReference type="SUPFAM" id="SSF103025">
    <property type="entry name" value="Folate-binding domain"/>
    <property type="match status" value="1"/>
</dbReference>
<dbReference type="PANTHER" id="PTHR42714:SF2">
    <property type="entry name" value="TRNA MODIFICATION GTPASE GTPBP3, MITOCHONDRIAL"/>
    <property type="match status" value="1"/>
</dbReference>
<dbReference type="GO" id="GO:0005829">
    <property type="term" value="C:cytosol"/>
    <property type="evidence" value="ECO:0007669"/>
    <property type="project" value="TreeGrafter"/>
</dbReference>
<accession>A0A5C5ZNR8</accession>
<dbReference type="GO" id="GO:0005525">
    <property type="term" value="F:GTP binding"/>
    <property type="evidence" value="ECO:0007669"/>
    <property type="project" value="InterPro"/>
</dbReference>
<dbReference type="InterPro" id="IPR006073">
    <property type="entry name" value="GTP-bd"/>
</dbReference>
<organism evidence="2 3">
    <name type="scientific">Pseudobythopirellula maris</name>
    <dbReference type="NCBI Taxonomy" id="2527991"/>
    <lineage>
        <taxon>Bacteria</taxon>
        <taxon>Pseudomonadati</taxon>
        <taxon>Planctomycetota</taxon>
        <taxon>Planctomycetia</taxon>
        <taxon>Pirellulales</taxon>
        <taxon>Lacipirellulaceae</taxon>
        <taxon>Pseudobythopirellula</taxon>
    </lineage>
</organism>
<dbReference type="InterPro" id="IPR027417">
    <property type="entry name" value="P-loop_NTPase"/>
</dbReference>
<dbReference type="EMBL" id="SJPQ01000002">
    <property type="protein sequence ID" value="TWT88421.1"/>
    <property type="molecule type" value="Genomic_DNA"/>
</dbReference>
<dbReference type="OrthoDB" id="9805918at2"/>
<dbReference type="PROSITE" id="PS51709">
    <property type="entry name" value="G_TRME"/>
    <property type="match status" value="1"/>
</dbReference>
<dbReference type="GO" id="GO:0030488">
    <property type="term" value="P:tRNA methylation"/>
    <property type="evidence" value="ECO:0007669"/>
    <property type="project" value="TreeGrafter"/>
</dbReference>
<feature type="domain" description="TrmE-type G" evidence="1">
    <location>
        <begin position="177"/>
        <end position="323"/>
    </location>
</feature>
<dbReference type="CDD" id="cd04164">
    <property type="entry name" value="trmE"/>
    <property type="match status" value="1"/>
</dbReference>
<dbReference type="InterPro" id="IPR005225">
    <property type="entry name" value="Small_GTP-bd"/>
</dbReference>
<dbReference type="SUPFAM" id="SSF52540">
    <property type="entry name" value="P-loop containing nucleoside triphosphate hydrolases"/>
    <property type="match status" value="1"/>
</dbReference>
<evidence type="ECO:0000259" key="1">
    <source>
        <dbReference type="PROSITE" id="PS51709"/>
    </source>
</evidence>
<dbReference type="GO" id="GO:0016787">
    <property type="term" value="F:hydrolase activity"/>
    <property type="evidence" value="ECO:0007669"/>
    <property type="project" value="UniProtKB-KW"/>
</dbReference>
<evidence type="ECO:0000313" key="2">
    <source>
        <dbReference type="EMBL" id="TWT88421.1"/>
    </source>
</evidence>
<dbReference type="InterPro" id="IPR027368">
    <property type="entry name" value="MnmE_dom2"/>
</dbReference>
<evidence type="ECO:0000313" key="3">
    <source>
        <dbReference type="Proteomes" id="UP000315440"/>
    </source>
</evidence>
<dbReference type="InterPro" id="IPR027266">
    <property type="entry name" value="TrmE/GcvT-like"/>
</dbReference>
<dbReference type="GO" id="GO:0002098">
    <property type="term" value="P:tRNA wobble uridine modification"/>
    <property type="evidence" value="ECO:0007669"/>
    <property type="project" value="TreeGrafter"/>
</dbReference>
<dbReference type="Proteomes" id="UP000315440">
    <property type="component" value="Unassembled WGS sequence"/>
</dbReference>
<dbReference type="Gene3D" id="3.30.1360.120">
    <property type="entry name" value="Probable tRNA modification gtpase trme, domain 1"/>
    <property type="match status" value="1"/>
</dbReference>
<reference evidence="2 3" key="1">
    <citation type="submission" date="2019-02" db="EMBL/GenBank/DDBJ databases">
        <title>Deep-cultivation of Planctomycetes and their phenomic and genomic characterization uncovers novel biology.</title>
        <authorList>
            <person name="Wiegand S."/>
            <person name="Jogler M."/>
            <person name="Boedeker C."/>
            <person name="Pinto D."/>
            <person name="Vollmers J."/>
            <person name="Rivas-Marin E."/>
            <person name="Kohn T."/>
            <person name="Peeters S.H."/>
            <person name="Heuer A."/>
            <person name="Rast P."/>
            <person name="Oberbeckmann S."/>
            <person name="Bunk B."/>
            <person name="Jeske O."/>
            <person name="Meyerdierks A."/>
            <person name="Storesund J.E."/>
            <person name="Kallscheuer N."/>
            <person name="Luecker S."/>
            <person name="Lage O.M."/>
            <person name="Pohl T."/>
            <person name="Merkel B.J."/>
            <person name="Hornburger P."/>
            <person name="Mueller R.-W."/>
            <person name="Bruemmer F."/>
            <person name="Labrenz M."/>
            <person name="Spormann A.M."/>
            <person name="Op Den Camp H."/>
            <person name="Overmann J."/>
            <person name="Amann R."/>
            <person name="Jetten M.S.M."/>
            <person name="Mascher T."/>
            <person name="Medema M.H."/>
            <person name="Devos D.P."/>
            <person name="Kaster A.-K."/>
            <person name="Ovreas L."/>
            <person name="Rohde M."/>
            <person name="Galperin M.Y."/>
            <person name="Jogler C."/>
        </authorList>
    </citation>
    <scope>NUCLEOTIDE SEQUENCE [LARGE SCALE GENOMIC DNA]</scope>
    <source>
        <strain evidence="2 3">Mal64</strain>
    </source>
</reference>
<keyword evidence="3" id="KW-1185">Reference proteome</keyword>
<sequence>MATVRVLTPRGRAAIAVVEVRGAGALACVDRCFFGAAGKPLGERPSNQPLFGRWLGEKGEEVVVAVRGRERVEVHCHGGDAAVGAVVASLAERGATRLEDEVEPAGVSPMAAAAWRALRSAPTERVAGVLLDQANGALDHAVEAALNRLRGGDAHGARDMLLGVLRWERLGGRLISPWRVVLAGPPNAGKSSLVNALVGYERAIVYDTPGTTRDVVAVRTALDGWPVELSDTAGLRVSSDPLEAAGIERARAALAGADLIVAVTPLAEGDAAPIESPAGVKRIDVRSKVDLADLPTPAGAIGTSSVDGRGIEALLAAITSSLVDASPEPGAAVPFLPRQAATLREACDAIEGAAIEGDVIEGDGAHRAEALLTALLATAG</sequence>
<dbReference type="AlphaFoldDB" id="A0A5C5ZNR8"/>
<dbReference type="EC" id="3.6.-.-" evidence="2"/>
<proteinExistence type="predicted"/>
<dbReference type="Pfam" id="PF01926">
    <property type="entry name" value="MMR_HSR1"/>
    <property type="match status" value="1"/>
</dbReference>
<dbReference type="InterPro" id="IPR031168">
    <property type="entry name" value="G_TrmE"/>
</dbReference>
<dbReference type="Gene3D" id="3.40.50.300">
    <property type="entry name" value="P-loop containing nucleotide triphosphate hydrolases"/>
    <property type="match status" value="1"/>
</dbReference>
<comment type="caution">
    <text evidence="2">The sequence shown here is derived from an EMBL/GenBank/DDBJ whole genome shotgun (WGS) entry which is preliminary data.</text>
</comment>